<accession>A0AAX3W2D6</accession>
<keyword evidence="2" id="KW-0326">Glycosidase</keyword>
<dbReference type="PANTHER" id="PTHR40446">
    <property type="entry name" value="N-ACETYLGLUCOSAMINE-1-PHOSPHODIESTER ALPHA-N-ACETYLGLUCOSAMINIDASE"/>
    <property type="match status" value="1"/>
</dbReference>
<protein>
    <submittedName>
        <fullName evidence="2">Phosphodiester glycosidase family protein</fullName>
    </submittedName>
</protein>
<dbReference type="InterPro" id="IPR018711">
    <property type="entry name" value="NAGPA"/>
</dbReference>
<dbReference type="Pfam" id="PF09992">
    <property type="entry name" value="NAGPA"/>
    <property type="match status" value="1"/>
</dbReference>
<dbReference type="AlphaFoldDB" id="A0AAX3W2D6"/>
<name>A0AAX3W2D6_MAMLE</name>
<evidence type="ECO:0000313" key="2">
    <source>
        <dbReference type="EMBL" id="WHI58990.1"/>
    </source>
</evidence>
<sequence length="569" mass="64604">MERYKDNFPRKVNDQFRGNVIQNARMSQKDRETLYKIAREYQQDKKSSEIKHGNSTVEKELKSLRNQVKSQIIGANGNATAEVKDMRVDTKGQLHDLAQDRLNEDFNRIGDIADAAKETADVLENKMNSGAYYNEVSHFKGRKFDTTYYITHIPHLDSNGNIIKLRRGINGNDPNKPEHITPSQWARKTKATFVSNASTGSGSQQKLHGQQIYNGQILDSIKGDEYDELNSRWTLAIGDDNSLTSFPPDVQASEIRNQGYNNTVSGFGPIISDGKIIAKDNDYSPSTILSHPRQAIAQLPNKDLIFFSCDGRENNADDMIEKGMTLTEVAETLLDHYDIQFAYNLDGGGSASSVVRSHKLNKSMDVRKTEERKVLDFLYIGRDTVQLRDQDMQNAYQDIGEVRDMVQEVRGMLYSFRRTSGKEFGITGYDKYTGYLSFDEEGNPKKKFYMGTEGFRMFDYDTGRTWFRVLPDFMQFMGKALAVNYSAPPHVTDLNNIELGGTYYAQRSAKGSPYPNASSCVVTQYNITYSLKDDDTTAFQFAVPFARSQNVRMKRRTYAQGAWSSWVDV</sequence>
<dbReference type="CDD" id="cd19958">
    <property type="entry name" value="pyocin_knob"/>
    <property type="match status" value="1"/>
</dbReference>
<evidence type="ECO:0000259" key="1">
    <source>
        <dbReference type="Pfam" id="PF09992"/>
    </source>
</evidence>
<feature type="domain" description="Phosphodiester glycosidase" evidence="1">
    <location>
        <begin position="194"/>
        <end position="380"/>
    </location>
</feature>
<dbReference type="EMBL" id="CP118848">
    <property type="protein sequence ID" value="WHI58990.1"/>
    <property type="molecule type" value="Genomic_DNA"/>
</dbReference>
<dbReference type="Proteomes" id="UP001223261">
    <property type="component" value="Chromosome"/>
</dbReference>
<dbReference type="RefSeq" id="WP_282861762.1">
    <property type="nucleotide sequence ID" value="NZ_CP118848.1"/>
</dbReference>
<keyword evidence="2" id="KW-0378">Hydrolase</keyword>
<gene>
    <name evidence="2" type="ORF">PYH69_09500</name>
</gene>
<reference evidence="2" key="1">
    <citation type="journal article" date="2023" name="Antibiotics">
        <title>Prevalence and Molecular Characterization of Methicillin-Resistant Staphylococci (MRS) and Mammaliicocci (MRM) in Dromedary Camels from Algeria: First Detection of SCCmec-mecC Hybrid in Methicillin-Resistant Mammaliicoccus lentus.</title>
        <authorList>
            <person name="Belhout C."/>
            <person name="Boyen F."/>
            <person name="Vereecke N."/>
            <person name="Theuns S."/>
            <person name="Taibi N."/>
            <person name="Stegger M."/>
            <person name="de la Fe-Rodriguez P.Y."/>
            <person name="Bouayad L."/>
            <person name="Elgroud R."/>
            <person name="Butaye P."/>
        </authorList>
    </citation>
    <scope>NUCLEOTIDE SEQUENCE</scope>
    <source>
        <strain evidence="2">7048</strain>
    </source>
</reference>
<dbReference type="PANTHER" id="PTHR40446:SF2">
    <property type="entry name" value="N-ACETYLGLUCOSAMINE-1-PHOSPHODIESTER ALPHA-N-ACETYLGLUCOSAMINIDASE"/>
    <property type="match status" value="1"/>
</dbReference>
<organism evidence="2 3">
    <name type="scientific">Mammaliicoccus lentus</name>
    <name type="common">Staphylococcus lentus</name>
    <dbReference type="NCBI Taxonomy" id="42858"/>
    <lineage>
        <taxon>Bacteria</taxon>
        <taxon>Bacillati</taxon>
        <taxon>Bacillota</taxon>
        <taxon>Bacilli</taxon>
        <taxon>Bacillales</taxon>
        <taxon>Staphylococcaceae</taxon>
        <taxon>Mammaliicoccus</taxon>
    </lineage>
</organism>
<evidence type="ECO:0000313" key="3">
    <source>
        <dbReference type="Proteomes" id="UP001223261"/>
    </source>
</evidence>
<proteinExistence type="predicted"/>
<dbReference type="GO" id="GO:0016798">
    <property type="term" value="F:hydrolase activity, acting on glycosyl bonds"/>
    <property type="evidence" value="ECO:0007669"/>
    <property type="project" value="UniProtKB-KW"/>
</dbReference>